<keyword evidence="1" id="KW-0472">Membrane</keyword>
<protein>
    <submittedName>
        <fullName evidence="2">Uncharacterized protein</fullName>
    </submittedName>
</protein>
<keyword evidence="1" id="KW-1133">Transmembrane helix</keyword>
<evidence type="ECO:0000313" key="2">
    <source>
        <dbReference type="EMBL" id="QHT32617.1"/>
    </source>
</evidence>
<dbReference type="AlphaFoldDB" id="A0A6C0EU78"/>
<proteinExistence type="predicted"/>
<feature type="transmembrane region" description="Helical" evidence="1">
    <location>
        <begin position="64"/>
        <end position="84"/>
    </location>
</feature>
<evidence type="ECO:0000256" key="1">
    <source>
        <dbReference type="SAM" id="Phobius"/>
    </source>
</evidence>
<organism evidence="2">
    <name type="scientific">viral metagenome</name>
    <dbReference type="NCBI Taxonomy" id="1070528"/>
    <lineage>
        <taxon>unclassified sequences</taxon>
        <taxon>metagenomes</taxon>
        <taxon>organismal metagenomes</taxon>
    </lineage>
</organism>
<reference evidence="2" key="1">
    <citation type="journal article" date="2020" name="Nature">
        <title>Giant virus diversity and host interactions through global metagenomics.</title>
        <authorList>
            <person name="Schulz F."/>
            <person name="Roux S."/>
            <person name="Paez-Espino D."/>
            <person name="Jungbluth S."/>
            <person name="Walsh D.A."/>
            <person name="Denef V.J."/>
            <person name="McMahon K.D."/>
            <person name="Konstantinidis K.T."/>
            <person name="Eloe-Fadrosh E.A."/>
            <person name="Kyrpides N.C."/>
            <person name="Woyke T."/>
        </authorList>
    </citation>
    <scope>NUCLEOTIDE SEQUENCE</scope>
    <source>
        <strain evidence="2">GVMAG-M-3300009161-30</strain>
    </source>
</reference>
<feature type="transmembrane region" description="Helical" evidence="1">
    <location>
        <begin position="144"/>
        <end position="167"/>
    </location>
</feature>
<feature type="transmembrane region" description="Helical" evidence="1">
    <location>
        <begin position="12"/>
        <end position="31"/>
    </location>
</feature>
<name>A0A6C0EU78_9ZZZZ</name>
<dbReference type="EMBL" id="MN738945">
    <property type="protein sequence ID" value="QHT32617.1"/>
    <property type="molecule type" value="Genomic_DNA"/>
</dbReference>
<accession>A0A6C0EU78</accession>
<feature type="transmembrane region" description="Helical" evidence="1">
    <location>
        <begin position="37"/>
        <end position="57"/>
    </location>
</feature>
<feature type="transmembrane region" description="Helical" evidence="1">
    <location>
        <begin position="104"/>
        <end position="123"/>
    </location>
</feature>
<keyword evidence="1" id="KW-0812">Transmembrane</keyword>
<sequence>MSGLNRDLIFKLTYALIATGIIIILCTIGSISSGGIVGTMIGYSFITAGILVLAGYIIGNLSNLIQAFFSAGPLLMLAGTIMFLLNLLNKNINRISTGNTSSGYYTFSNICLILIILQLIIFYDGTTKKQFQDTYELSKVSSMGIYLLGVINIISANTLGTILSSYITDG</sequence>